<dbReference type="EMBL" id="GGEC01066754">
    <property type="protein sequence ID" value="MBX47238.1"/>
    <property type="molecule type" value="Transcribed_RNA"/>
</dbReference>
<accession>A0A2P2NXI6</accession>
<evidence type="ECO:0000256" key="1">
    <source>
        <dbReference type="SAM" id="MobiDB-lite"/>
    </source>
</evidence>
<evidence type="ECO:0000313" key="2">
    <source>
        <dbReference type="EMBL" id="MBX47238.1"/>
    </source>
</evidence>
<dbReference type="AlphaFoldDB" id="A0A2P2NXI6"/>
<sequence>MPIEFGATQAMELQKLDIHHHRSRQVKAGDNPDIKVETTTSPPLR</sequence>
<name>A0A2P2NXI6_RHIMU</name>
<feature type="region of interest" description="Disordered" evidence="1">
    <location>
        <begin position="22"/>
        <end position="45"/>
    </location>
</feature>
<reference evidence="2" key="1">
    <citation type="submission" date="2018-02" db="EMBL/GenBank/DDBJ databases">
        <title>Rhizophora mucronata_Transcriptome.</title>
        <authorList>
            <person name="Meera S.P."/>
            <person name="Sreeshan A."/>
            <person name="Augustine A."/>
        </authorList>
    </citation>
    <scope>NUCLEOTIDE SEQUENCE</scope>
    <source>
        <tissue evidence="2">Leaf</tissue>
    </source>
</reference>
<organism evidence="2">
    <name type="scientific">Rhizophora mucronata</name>
    <name type="common">Asiatic mangrove</name>
    <dbReference type="NCBI Taxonomy" id="61149"/>
    <lineage>
        <taxon>Eukaryota</taxon>
        <taxon>Viridiplantae</taxon>
        <taxon>Streptophyta</taxon>
        <taxon>Embryophyta</taxon>
        <taxon>Tracheophyta</taxon>
        <taxon>Spermatophyta</taxon>
        <taxon>Magnoliopsida</taxon>
        <taxon>eudicotyledons</taxon>
        <taxon>Gunneridae</taxon>
        <taxon>Pentapetalae</taxon>
        <taxon>rosids</taxon>
        <taxon>fabids</taxon>
        <taxon>Malpighiales</taxon>
        <taxon>Rhizophoraceae</taxon>
        <taxon>Rhizophora</taxon>
    </lineage>
</organism>
<protein>
    <submittedName>
        <fullName evidence="2">Uncharacterized protein</fullName>
    </submittedName>
</protein>
<proteinExistence type="predicted"/>